<dbReference type="Pfam" id="PF02655">
    <property type="entry name" value="ATP-grasp_3"/>
    <property type="match status" value="1"/>
</dbReference>
<dbReference type="SUPFAM" id="SSF56059">
    <property type="entry name" value="Glutathione synthetase ATP-binding domain-like"/>
    <property type="match status" value="1"/>
</dbReference>
<organism evidence="3 4">
    <name type="scientific">Candidatus Magasanikbacteria bacterium RIFCSPLOWO2_12_FULL_43_12</name>
    <dbReference type="NCBI Taxonomy" id="1798692"/>
    <lineage>
        <taxon>Bacteria</taxon>
        <taxon>Candidatus Magasanikiibacteriota</taxon>
    </lineage>
</organism>
<comment type="caution">
    <text evidence="3">The sequence shown here is derived from an EMBL/GenBank/DDBJ whole genome shotgun (WGS) entry which is preliminary data.</text>
</comment>
<feature type="domain" description="PylC N-terminal" evidence="2">
    <location>
        <begin position="3"/>
        <end position="101"/>
    </location>
</feature>
<evidence type="ECO:0000313" key="4">
    <source>
        <dbReference type="Proteomes" id="UP000178347"/>
    </source>
</evidence>
<dbReference type="InterPro" id="IPR003806">
    <property type="entry name" value="ATP-grasp_PylC-type"/>
</dbReference>
<dbReference type="Pfam" id="PF21360">
    <property type="entry name" value="PylC-like_N"/>
    <property type="match status" value="1"/>
</dbReference>
<accession>A0A1F6MRS6</accession>
<evidence type="ECO:0000259" key="2">
    <source>
        <dbReference type="Pfam" id="PF21360"/>
    </source>
</evidence>
<sequence>MNVLFTSVSHKVSLVNSFRNAYRDLKIPGLIVGVDCDPFSAAFHFVDKKYVIPRLDDRNFLPKLMSICRRENIALLIPTRDEDLSFFSNHRHEFEANNIRVMVADPRTIAICSDKWRFFKYLQNNRISTIETWQRLDPKIKFPCIVKPRMGKGALGVLKIEDMTQLRGVDLDKNIIQEKIEGVEYTIDYLADFDGRPVCAVPRIRLRIYQGESKAGVTKYDKKMIDLCKKLGKGLKLIGHNTIQCFKLPDGKIKFLEVNPRFGGGAALGMAAGCKSPEFILSLMANRVFPIVEKFTEDLAMIRYSQDIFLPYDQIGGF</sequence>
<dbReference type="Gene3D" id="3.30.1490.20">
    <property type="entry name" value="ATP-grasp fold, A domain"/>
    <property type="match status" value="1"/>
</dbReference>
<feature type="domain" description="ATP-grasp fold PylC-type" evidence="1">
    <location>
        <begin position="112"/>
        <end position="264"/>
    </location>
</feature>
<dbReference type="Gene3D" id="3.40.50.20">
    <property type="match status" value="1"/>
</dbReference>
<name>A0A1F6MRS6_9BACT</name>
<reference evidence="3 4" key="1">
    <citation type="journal article" date="2016" name="Nat. Commun.">
        <title>Thousands of microbial genomes shed light on interconnected biogeochemical processes in an aquifer system.</title>
        <authorList>
            <person name="Anantharaman K."/>
            <person name="Brown C.T."/>
            <person name="Hug L.A."/>
            <person name="Sharon I."/>
            <person name="Castelle C.J."/>
            <person name="Probst A.J."/>
            <person name="Thomas B.C."/>
            <person name="Singh A."/>
            <person name="Wilkins M.J."/>
            <person name="Karaoz U."/>
            <person name="Brodie E.L."/>
            <person name="Williams K.H."/>
            <person name="Hubbard S.S."/>
            <person name="Banfield J.F."/>
        </authorList>
    </citation>
    <scope>NUCLEOTIDE SEQUENCE [LARGE SCALE GENOMIC DNA]</scope>
</reference>
<dbReference type="AlphaFoldDB" id="A0A1F6MRS6"/>
<protein>
    <submittedName>
        <fullName evidence="3">Uncharacterized protein</fullName>
    </submittedName>
</protein>
<dbReference type="InterPro" id="IPR013815">
    <property type="entry name" value="ATP_grasp_subdomain_1"/>
</dbReference>
<dbReference type="STRING" id="1798692.A3G00_02625"/>
<evidence type="ECO:0000313" key="3">
    <source>
        <dbReference type="EMBL" id="OGH74342.1"/>
    </source>
</evidence>
<dbReference type="GO" id="GO:0005524">
    <property type="term" value="F:ATP binding"/>
    <property type="evidence" value="ECO:0007669"/>
    <property type="project" value="InterPro"/>
</dbReference>
<dbReference type="EMBL" id="MFQN01000019">
    <property type="protein sequence ID" value="OGH74342.1"/>
    <property type="molecule type" value="Genomic_DNA"/>
</dbReference>
<proteinExistence type="predicted"/>
<dbReference type="Gene3D" id="3.30.470.20">
    <property type="entry name" value="ATP-grasp fold, B domain"/>
    <property type="match status" value="1"/>
</dbReference>
<dbReference type="Proteomes" id="UP000178347">
    <property type="component" value="Unassembled WGS sequence"/>
</dbReference>
<evidence type="ECO:0000259" key="1">
    <source>
        <dbReference type="Pfam" id="PF02655"/>
    </source>
</evidence>
<dbReference type="GO" id="GO:0046872">
    <property type="term" value="F:metal ion binding"/>
    <property type="evidence" value="ECO:0007669"/>
    <property type="project" value="InterPro"/>
</dbReference>
<dbReference type="InterPro" id="IPR048764">
    <property type="entry name" value="PylC_N"/>
</dbReference>
<gene>
    <name evidence="3" type="ORF">A3G00_02625</name>
</gene>